<organism evidence="3 4">
    <name type="scientific">Heligmosomoides polygyrus</name>
    <name type="common">Parasitic roundworm</name>
    <dbReference type="NCBI Taxonomy" id="6339"/>
    <lineage>
        <taxon>Eukaryota</taxon>
        <taxon>Metazoa</taxon>
        <taxon>Ecdysozoa</taxon>
        <taxon>Nematoda</taxon>
        <taxon>Chromadorea</taxon>
        <taxon>Rhabditida</taxon>
        <taxon>Rhabditina</taxon>
        <taxon>Rhabditomorpha</taxon>
        <taxon>Strongyloidea</taxon>
        <taxon>Heligmosomidae</taxon>
        <taxon>Heligmosomoides</taxon>
    </lineage>
</organism>
<accession>A0A183GBZ1</accession>
<dbReference type="OrthoDB" id="5836144at2759"/>
<dbReference type="Proteomes" id="UP000050761">
    <property type="component" value="Unassembled WGS sequence"/>
</dbReference>
<keyword evidence="3" id="KW-1185">Reference proteome</keyword>
<gene>
    <name evidence="2" type="ORF">HPBE_LOCUS19648</name>
</gene>
<evidence type="ECO:0000313" key="3">
    <source>
        <dbReference type="Proteomes" id="UP000050761"/>
    </source>
</evidence>
<reference evidence="4" key="2">
    <citation type="submission" date="2019-09" db="UniProtKB">
        <authorList>
            <consortium name="WormBaseParasite"/>
        </authorList>
    </citation>
    <scope>IDENTIFICATION</scope>
</reference>
<proteinExistence type="predicted"/>
<protein>
    <submittedName>
        <fullName evidence="4">Macro domain-containing protein</fullName>
    </submittedName>
</protein>
<feature type="compositionally biased region" description="Basic residues" evidence="1">
    <location>
        <begin position="55"/>
        <end position="67"/>
    </location>
</feature>
<dbReference type="AlphaFoldDB" id="A0A183GBZ1"/>
<feature type="region of interest" description="Disordered" evidence="1">
    <location>
        <begin position="46"/>
        <end position="67"/>
    </location>
</feature>
<evidence type="ECO:0000313" key="2">
    <source>
        <dbReference type="EMBL" id="VDP16012.1"/>
    </source>
</evidence>
<evidence type="ECO:0000256" key="1">
    <source>
        <dbReference type="SAM" id="MobiDB-lite"/>
    </source>
</evidence>
<reference evidence="2 3" key="1">
    <citation type="submission" date="2018-11" db="EMBL/GenBank/DDBJ databases">
        <authorList>
            <consortium name="Pathogen Informatics"/>
        </authorList>
    </citation>
    <scope>NUCLEOTIDE SEQUENCE [LARGE SCALE GENOMIC DNA]</scope>
</reference>
<accession>A0A3P8AN54</accession>
<sequence length="81" mass="9695">MKIFERIVDGRIRDIVQLCTNHCGFAAGCGTIKAIHTARFLLEKQHEKQKPAHIEKKKKKMKKKRKRKRRLLFKKTMFLFN</sequence>
<dbReference type="PROSITE" id="PS51257">
    <property type="entry name" value="PROKAR_LIPOPROTEIN"/>
    <property type="match status" value="1"/>
</dbReference>
<dbReference type="EMBL" id="UZAH01031520">
    <property type="protein sequence ID" value="VDP16012.1"/>
    <property type="molecule type" value="Genomic_DNA"/>
</dbReference>
<dbReference type="WBParaSite" id="HPBE_0001964901-mRNA-1">
    <property type="protein sequence ID" value="HPBE_0001964901-mRNA-1"/>
    <property type="gene ID" value="HPBE_0001964901"/>
</dbReference>
<name>A0A183GBZ1_HELPZ</name>
<evidence type="ECO:0000313" key="4">
    <source>
        <dbReference type="WBParaSite" id="HPBE_0001964901-mRNA-1"/>
    </source>
</evidence>